<name>A0ABY7ZSU9_9ACTN</name>
<dbReference type="RefSeq" id="WP_275032637.1">
    <property type="nucleotide sequence ID" value="NZ_CP118615.1"/>
</dbReference>
<evidence type="ECO:0000313" key="3">
    <source>
        <dbReference type="Proteomes" id="UP001219605"/>
    </source>
</evidence>
<evidence type="ECO:0000256" key="1">
    <source>
        <dbReference type="SAM" id="MobiDB-lite"/>
    </source>
</evidence>
<feature type="compositionally biased region" description="Low complexity" evidence="1">
    <location>
        <begin position="54"/>
        <end position="84"/>
    </location>
</feature>
<feature type="compositionally biased region" description="Low complexity" evidence="1">
    <location>
        <begin position="92"/>
        <end position="101"/>
    </location>
</feature>
<proteinExistence type="predicted"/>
<evidence type="ECO:0008006" key="4">
    <source>
        <dbReference type="Google" id="ProtNLM"/>
    </source>
</evidence>
<reference evidence="2 3" key="1">
    <citation type="submission" date="2023-02" db="EMBL/GenBank/DDBJ databases">
        <authorList>
            <person name="Mo P."/>
        </authorList>
    </citation>
    <scope>NUCLEOTIDE SEQUENCE [LARGE SCALE GENOMIC DNA]</scope>
    <source>
        <strain evidence="2 3">HUAS 3</strain>
    </source>
</reference>
<feature type="region of interest" description="Disordered" evidence="1">
    <location>
        <begin position="1"/>
        <end position="101"/>
    </location>
</feature>
<sequence>MTSSTTSTTTGPAGANATPADTNPANATPATIAPANTNPADDTPERIPRKAATKRATPAKKAPAKKAAAVPKRAARTTTTAEPAVPAPAAAPPQAVTPAAATTGRTVDLDRLLADPGFAPELLALAAVERIGPQARAWAEGLRATYPQATPDGLARLATRQFVRLAGVGGATAALAGLFAPLAELATVLWTQSALVLHLAAAHGRDPADPERAVELLVLTRVHPDADSARTALTAARSADGSGEPAWDRVVEAAWRLAAPLAAQAGGWLALRVASRLLPGAAVLVTAAGDSAAAQRLAARAVTSYRRPTD</sequence>
<organism evidence="2 3">
    <name type="scientific">Micromonospora cathayae</name>
    <dbReference type="NCBI Taxonomy" id="3028804"/>
    <lineage>
        <taxon>Bacteria</taxon>
        <taxon>Bacillati</taxon>
        <taxon>Actinomycetota</taxon>
        <taxon>Actinomycetes</taxon>
        <taxon>Micromonosporales</taxon>
        <taxon>Micromonosporaceae</taxon>
        <taxon>Micromonospora</taxon>
    </lineage>
</organism>
<feature type="compositionally biased region" description="Low complexity" evidence="1">
    <location>
        <begin position="1"/>
        <end position="40"/>
    </location>
</feature>
<dbReference type="EMBL" id="CP118615">
    <property type="protein sequence ID" value="WDZ85876.1"/>
    <property type="molecule type" value="Genomic_DNA"/>
</dbReference>
<gene>
    <name evidence="2" type="ORF">PVK37_05430</name>
</gene>
<protein>
    <recommendedName>
        <fullName evidence="4">EcsC protein family protein</fullName>
    </recommendedName>
</protein>
<dbReference type="Proteomes" id="UP001219605">
    <property type="component" value="Chromosome"/>
</dbReference>
<keyword evidence="3" id="KW-1185">Reference proteome</keyword>
<accession>A0ABY7ZSU9</accession>
<evidence type="ECO:0000313" key="2">
    <source>
        <dbReference type="EMBL" id="WDZ85876.1"/>
    </source>
</evidence>